<protein>
    <submittedName>
        <fullName evidence="1">Uncharacterized protein</fullName>
    </submittedName>
</protein>
<comment type="caution">
    <text evidence="1">The sequence shown here is derived from an EMBL/GenBank/DDBJ whole genome shotgun (WGS) entry which is preliminary data.</text>
</comment>
<dbReference type="AlphaFoldDB" id="A0A444ZNT0"/>
<name>A0A444ZNT0_ARAHY</name>
<evidence type="ECO:0000313" key="1">
    <source>
        <dbReference type="EMBL" id="RYR15784.1"/>
    </source>
</evidence>
<gene>
    <name evidence="1" type="ORF">Ahy_B04g072719</name>
</gene>
<dbReference type="EMBL" id="SDMP01000014">
    <property type="protein sequence ID" value="RYR15784.1"/>
    <property type="molecule type" value="Genomic_DNA"/>
</dbReference>
<evidence type="ECO:0000313" key="2">
    <source>
        <dbReference type="Proteomes" id="UP000289738"/>
    </source>
</evidence>
<organism evidence="1 2">
    <name type="scientific">Arachis hypogaea</name>
    <name type="common">Peanut</name>
    <dbReference type="NCBI Taxonomy" id="3818"/>
    <lineage>
        <taxon>Eukaryota</taxon>
        <taxon>Viridiplantae</taxon>
        <taxon>Streptophyta</taxon>
        <taxon>Embryophyta</taxon>
        <taxon>Tracheophyta</taxon>
        <taxon>Spermatophyta</taxon>
        <taxon>Magnoliopsida</taxon>
        <taxon>eudicotyledons</taxon>
        <taxon>Gunneridae</taxon>
        <taxon>Pentapetalae</taxon>
        <taxon>rosids</taxon>
        <taxon>fabids</taxon>
        <taxon>Fabales</taxon>
        <taxon>Fabaceae</taxon>
        <taxon>Papilionoideae</taxon>
        <taxon>50 kb inversion clade</taxon>
        <taxon>dalbergioids sensu lato</taxon>
        <taxon>Dalbergieae</taxon>
        <taxon>Pterocarpus clade</taxon>
        <taxon>Arachis</taxon>
    </lineage>
</organism>
<keyword evidence="2" id="KW-1185">Reference proteome</keyword>
<proteinExistence type="predicted"/>
<dbReference type="Proteomes" id="UP000289738">
    <property type="component" value="Chromosome B04"/>
</dbReference>
<reference evidence="1 2" key="1">
    <citation type="submission" date="2019-01" db="EMBL/GenBank/DDBJ databases">
        <title>Sequencing of cultivated peanut Arachis hypogaea provides insights into genome evolution and oil improvement.</title>
        <authorList>
            <person name="Chen X."/>
        </authorList>
    </citation>
    <scope>NUCLEOTIDE SEQUENCE [LARGE SCALE GENOMIC DNA]</scope>
    <source>
        <strain evidence="2">cv. Fuhuasheng</strain>
        <tissue evidence="1">Leaves</tissue>
    </source>
</reference>
<sequence length="166" mass="18342">MADEISNTNVVSSINDNVPIVALTSAELTSHMEGSILEENATINNPLVGNNWRNPCPRIALIQTQLPVTSGSTSNGPGVIAAFRQHVGESSHNLVNLLTRQMTTILNPMMADHETKFERLTRQVKQIARIVDYDEGDQQNGEVNLENLENMLRDRNGDIRLGEDIP</sequence>
<accession>A0A444ZNT0</accession>